<protein>
    <recommendedName>
        <fullName evidence="3">PARP catalytic domain-containing protein</fullName>
    </recommendedName>
</protein>
<proteinExistence type="predicted"/>
<keyword evidence="2" id="KW-1185">Reference proteome</keyword>
<dbReference type="Proteomes" id="UP000054564">
    <property type="component" value="Unassembled WGS sequence"/>
</dbReference>
<name>A0A0L0VMP2_9BASI</name>
<accession>A0A0L0VMP2</accession>
<sequence>MPEFEQSQTKLSALSNFSQEVLLGGPYPSYTGWGVLLNEARVLPRADQSPENIQDFLKFAEPFFTPQYLSQLSNNFDQLSQSQLSLAFTLRCPNISILESILRDFEVEIAETEQSTITDPISPDLTGVHQHVRLSNRGASSRRGKARTGLSVYLHPPRQVPLNSIGQAFQQAKIIAVASDDCPTSASTRRGGTQTLHARSTAFRNHELLKPVTTKLYDPEDDHPDKTIHLFHGTRTSSLKKFFELGIHPCRRPNEYSTRMAFYASNDPQQAYEYPLHLHPANDPQDHISVLQFDIEPSVIHGESPPGEGQEPFKVLWYNVNHPETDQLEWQQICAANLNETQYQEHDYDIVMGPTFIPPFPGNPTDTNSPQIPSTSTSTTQVAFCTQRSRDWTNQKIACIYKEDRMSQA</sequence>
<evidence type="ECO:0008006" key="3">
    <source>
        <dbReference type="Google" id="ProtNLM"/>
    </source>
</evidence>
<reference evidence="2" key="1">
    <citation type="submission" date="2014-03" db="EMBL/GenBank/DDBJ databases">
        <title>The Genome Sequence of Puccinia striiformis f. sp. tritici PST-78.</title>
        <authorList>
            <consortium name="The Broad Institute Genome Sequencing Platform"/>
            <person name="Cuomo C."/>
            <person name="Hulbert S."/>
            <person name="Chen X."/>
            <person name="Walker B."/>
            <person name="Young S.K."/>
            <person name="Zeng Q."/>
            <person name="Gargeya S."/>
            <person name="Fitzgerald M."/>
            <person name="Haas B."/>
            <person name="Abouelleil A."/>
            <person name="Alvarado L."/>
            <person name="Arachchi H.M."/>
            <person name="Berlin A.M."/>
            <person name="Chapman S.B."/>
            <person name="Goldberg J."/>
            <person name="Griggs A."/>
            <person name="Gujja S."/>
            <person name="Hansen M."/>
            <person name="Howarth C."/>
            <person name="Imamovic A."/>
            <person name="Larimer J."/>
            <person name="McCowan C."/>
            <person name="Montmayeur A."/>
            <person name="Murphy C."/>
            <person name="Neiman D."/>
            <person name="Pearson M."/>
            <person name="Priest M."/>
            <person name="Roberts A."/>
            <person name="Saif S."/>
            <person name="Shea T."/>
            <person name="Sisk P."/>
            <person name="Sykes S."/>
            <person name="Wortman J."/>
            <person name="Nusbaum C."/>
            <person name="Birren B."/>
        </authorList>
    </citation>
    <scope>NUCLEOTIDE SEQUENCE [LARGE SCALE GENOMIC DNA]</scope>
    <source>
        <strain evidence="2">race PST-78</strain>
    </source>
</reference>
<dbReference type="AlphaFoldDB" id="A0A0L0VMP2"/>
<evidence type="ECO:0000313" key="2">
    <source>
        <dbReference type="Proteomes" id="UP000054564"/>
    </source>
</evidence>
<gene>
    <name evidence="1" type="ORF">PSTG_06213</name>
</gene>
<comment type="caution">
    <text evidence="1">The sequence shown here is derived from an EMBL/GenBank/DDBJ whole genome shotgun (WGS) entry which is preliminary data.</text>
</comment>
<dbReference type="OrthoDB" id="2500581at2759"/>
<evidence type="ECO:0000313" key="1">
    <source>
        <dbReference type="EMBL" id="KNF00521.1"/>
    </source>
</evidence>
<organism evidence="1 2">
    <name type="scientific">Puccinia striiformis f. sp. tritici PST-78</name>
    <dbReference type="NCBI Taxonomy" id="1165861"/>
    <lineage>
        <taxon>Eukaryota</taxon>
        <taxon>Fungi</taxon>
        <taxon>Dikarya</taxon>
        <taxon>Basidiomycota</taxon>
        <taxon>Pucciniomycotina</taxon>
        <taxon>Pucciniomycetes</taxon>
        <taxon>Pucciniales</taxon>
        <taxon>Pucciniaceae</taxon>
        <taxon>Puccinia</taxon>
    </lineage>
</organism>
<dbReference type="EMBL" id="AJIL01000036">
    <property type="protein sequence ID" value="KNF00521.1"/>
    <property type="molecule type" value="Genomic_DNA"/>
</dbReference>